<proteinExistence type="predicted"/>
<dbReference type="Proteomes" id="UP000701341">
    <property type="component" value="Unassembled WGS sequence"/>
</dbReference>
<evidence type="ECO:0000313" key="2">
    <source>
        <dbReference type="Proteomes" id="UP000701341"/>
    </source>
</evidence>
<keyword evidence="2" id="KW-1185">Reference proteome</keyword>
<organism evidence="1 2">
    <name type="scientific">Penicillium crustosum</name>
    <name type="common">Blue mold fungus</name>
    <dbReference type="NCBI Taxonomy" id="36656"/>
    <lineage>
        <taxon>Eukaryota</taxon>
        <taxon>Fungi</taxon>
        <taxon>Dikarya</taxon>
        <taxon>Ascomycota</taxon>
        <taxon>Pezizomycotina</taxon>
        <taxon>Eurotiomycetes</taxon>
        <taxon>Eurotiomycetidae</taxon>
        <taxon>Eurotiales</taxon>
        <taxon>Aspergillaceae</taxon>
        <taxon>Penicillium</taxon>
    </lineage>
</organism>
<gene>
    <name evidence="1" type="ORF">PCG10_000559</name>
</gene>
<comment type="caution">
    <text evidence="1">The sequence shown here is derived from an EMBL/GenBank/DDBJ whole genome shotgun (WGS) entry which is preliminary data.</text>
</comment>
<dbReference type="AlphaFoldDB" id="A0A9P5GHW3"/>
<dbReference type="EMBL" id="JAAOZQ010000103">
    <property type="protein sequence ID" value="KAF7518186.1"/>
    <property type="molecule type" value="Genomic_DNA"/>
</dbReference>
<accession>A0A9P5GHW3</accession>
<evidence type="ECO:0000313" key="1">
    <source>
        <dbReference type="EMBL" id="KAF7518186.1"/>
    </source>
</evidence>
<reference evidence="1" key="1">
    <citation type="submission" date="2020-02" db="EMBL/GenBank/DDBJ databases">
        <authorList>
            <person name="Lichtner F.J."/>
        </authorList>
    </citation>
    <scope>NUCLEOTIDE SEQUENCE</scope>
    <source>
        <strain evidence="1">G10</strain>
    </source>
</reference>
<sequence length="160" mass="17651">MLNLSFSLNNTELRNQPVVDPFAICAEWMEFTQDAFGNGEGNEALTRVTLNNLLVCAHRHVTSRFDNLNNAIHINAEGHWRYGPVVHKGAKYDLIGRPNYSVWYGTQEDLAVSVVVVEAKSGTTATSGVAQTLGYMGCVHRRRKDLAKLNLTVYGVVADG</sequence>
<protein>
    <submittedName>
        <fullName evidence="1">Uncharacterized protein</fullName>
    </submittedName>
</protein>
<name>A0A9P5GHW3_PENCR</name>